<dbReference type="EMBL" id="JAAKZI010000048">
    <property type="protein sequence ID" value="NGN85376.1"/>
    <property type="molecule type" value="Genomic_DNA"/>
</dbReference>
<evidence type="ECO:0000313" key="2">
    <source>
        <dbReference type="Proteomes" id="UP000479226"/>
    </source>
</evidence>
<dbReference type="RefSeq" id="WP_165183586.1">
    <property type="nucleotide sequence ID" value="NZ_JAAKZI010000048.1"/>
</dbReference>
<dbReference type="Gene3D" id="3.30.530.20">
    <property type="match status" value="1"/>
</dbReference>
<reference evidence="1 2" key="1">
    <citation type="submission" date="2020-02" db="EMBL/GenBank/DDBJ databases">
        <title>Genome sequence of the type strain DSM 27180 of Arthrobacter silviterrae.</title>
        <authorList>
            <person name="Gao J."/>
            <person name="Sun J."/>
        </authorList>
    </citation>
    <scope>NUCLEOTIDE SEQUENCE [LARGE SCALE GENOMIC DNA]</scope>
    <source>
        <strain evidence="1 2">DSM 27180</strain>
    </source>
</reference>
<dbReference type="Pfam" id="PF10604">
    <property type="entry name" value="Polyketide_cyc2"/>
    <property type="match status" value="1"/>
</dbReference>
<name>A0ABX0DEM1_9MICC</name>
<sequence length="152" mass="15836">MPAVVTAIAVNRQAADVFAYVTDPALFAEWQEGVVSGQMLTEGSPQVGSLCTTTRRIGFGNRTSTSVVTHVNPPGSWGVRGTDGPIRATVDVTVEPLAPGSSRLTISVDFEGRGIGALLVPLVVRGQARREMPANVALLKQRLEGGGGPAQD</sequence>
<proteinExistence type="predicted"/>
<organism evidence="1 2">
    <name type="scientific">Arthrobacter silviterrae</name>
    <dbReference type="NCBI Taxonomy" id="2026658"/>
    <lineage>
        <taxon>Bacteria</taxon>
        <taxon>Bacillati</taxon>
        <taxon>Actinomycetota</taxon>
        <taxon>Actinomycetes</taxon>
        <taxon>Micrococcales</taxon>
        <taxon>Micrococcaceae</taxon>
        <taxon>Arthrobacter</taxon>
    </lineage>
</organism>
<dbReference type="InterPro" id="IPR019587">
    <property type="entry name" value="Polyketide_cyclase/dehydratase"/>
</dbReference>
<dbReference type="SUPFAM" id="SSF55961">
    <property type="entry name" value="Bet v1-like"/>
    <property type="match status" value="1"/>
</dbReference>
<protein>
    <submittedName>
        <fullName evidence="1">SRPBCC family protein</fullName>
    </submittedName>
</protein>
<dbReference type="InterPro" id="IPR023393">
    <property type="entry name" value="START-like_dom_sf"/>
</dbReference>
<keyword evidence="2" id="KW-1185">Reference proteome</keyword>
<comment type="caution">
    <text evidence="1">The sequence shown here is derived from an EMBL/GenBank/DDBJ whole genome shotgun (WGS) entry which is preliminary data.</text>
</comment>
<dbReference type="Proteomes" id="UP000479226">
    <property type="component" value="Unassembled WGS sequence"/>
</dbReference>
<gene>
    <name evidence="1" type="ORF">G6N77_18200</name>
</gene>
<evidence type="ECO:0000313" key="1">
    <source>
        <dbReference type="EMBL" id="NGN85376.1"/>
    </source>
</evidence>
<accession>A0ABX0DEM1</accession>